<dbReference type="CDD" id="cd00143">
    <property type="entry name" value="PP2Cc"/>
    <property type="match status" value="1"/>
</dbReference>
<dbReference type="AlphaFoldDB" id="A0A369K003"/>
<dbReference type="Gene3D" id="3.60.40.10">
    <property type="entry name" value="PPM-type phosphatase domain"/>
    <property type="match status" value="1"/>
</dbReference>
<dbReference type="Pfam" id="PF00481">
    <property type="entry name" value="PP2C"/>
    <property type="match status" value="1"/>
</dbReference>
<dbReference type="SMART" id="SM00332">
    <property type="entry name" value="PP2Cc"/>
    <property type="match status" value="1"/>
</dbReference>
<dbReference type="OrthoDB" id="19329at2759"/>
<proteinExistence type="predicted"/>
<protein>
    <submittedName>
        <fullName evidence="2">Protein phosphatase 2C C10F6.17c</fullName>
    </submittedName>
</protein>
<dbReference type="SUPFAM" id="SSF81606">
    <property type="entry name" value="PP2C-like"/>
    <property type="match status" value="1"/>
</dbReference>
<comment type="caution">
    <text evidence="2">The sequence shown here is derived from an EMBL/GenBank/DDBJ whole genome shotgun (WGS) entry which is preliminary data.</text>
</comment>
<evidence type="ECO:0000313" key="3">
    <source>
        <dbReference type="Proteomes" id="UP000076154"/>
    </source>
</evidence>
<dbReference type="EMBL" id="LUEZ02000041">
    <property type="protein sequence ID" value="RDB25034.1"/>
    <property type="molecule type" value="Genomic_DNA"/>
</dbReference>
<feature type="domain" description="PPM-type phosphatase" evidence="1">
    <location>
        <begin position="40"/>
        <end position="404"/>
    </location>
</feature>
<dbReference type="STRING" id="39966.A0A369K003"/>
<dbReference type="InterPro" id="IPR036457">
    <property type="entry name" value="PPM-type-like_dom_sf"/>
</dbReference>
<reference evidence="2" key="1">
    <citation type="submission" date="2018-04" db="EMBL/GenBank/DDBJ databases">
        <title>Whole genome sequencing of Hypsizygus marmoreus.</title>
        <authorList>
            <person name="Choi I.-G."/>
            <person name="Min B."/>
            <person name="Kim J.-G."/>
            <person name="Kim S."/>
            <person name="Oh Y.-L."/>
            <person name="Kong W.-S."/>
            <person name="Park H."/>
            <person name="Jeong J."/>
            <person name="Song E.-S."/>
        </authorList>
    </citation>
    <scope>NUCLEOTIDE SEQUENCE [LARGE SCALE GENOMIC DNA]</scope>
    <source>
        <strain evidence="2">51987-8</strain>
    </source>
</reference>
<organism evidence="2 3">
    <name type="scientific">Hypsizygus marmoreus</name>
    <name type="common">White beech mushroom</name>
    <name type="synonym">Agaricus marmoreus</name>
    <dbReference type="NCBI Taxonomy" id="39966"/>
    <lineage>
        <taxon>Eukaryota</taxon>
        <taxon>Fungi</taxon>
        <taxon>Dikarya</taxon>
        <taxon>Basidiomycota</taxon>
        <taxon>Agaricomycotina</taxon>
        <taxon>Agaricomycetes</taxon>
        <taxon>Agaricomycetidae</taxon>
        <taxon>Agaricales</taxon>
        <taxon>Tricholomatineae</taxon>
        <taxon>Lyophyllaceae</taxon>
        <taxon>Hypsizygus</taxon>
    </lineage>
</organism>
<sequence length="405" mass="45431">MSRTSKYTDMGWPEYDALWKYDLLSEPELTSELARLAEASSSHDTDCVTFQPFPDPAVGNQDRYVVLQWPLANGSWLFRAVFDGHAGHDTVDHVVKTLPDMIKASLITLLSDQDEPNPSSISDILADAISAFDNNLTRDVLQLFPDQRIISELSDDAIRILINDHDSGGKNAAIVARCMRGSTVLTSLVDPARSNLWVASLGDSQAVLGVKRSHGHWETSLLSSFHNGTNPDEKERILLEHPGEPDCVMDDRVLGAIAVTRAVGDHLFKLPSIYTERIFKNAKPGFSFTKKIDDFLLRNKTPPYLSNRPDVRHVKLGATDSLLIMCSDGLLDLYEDYDLSLRDVADLWVKFLGRRETSRDNPNRALSLLREALGGEDADKVSRMMTVEMDFRWMDDTTIVVQRLR</sequence>
<gene>
    <name evidence="2" type="ORF">Hypma_008109</name>
</gene>
<evidence type="ECO:0000259" key="1">
    <source>
        <dbReference type="PROSITE" id="PS51746"/>
    </source>
</evidence>
<keyword evidence="3" id="KW-1185">Reference proteome</keyword>
<dbReference type="InParanoid" id="A0A369K003"/>
<accession>A0A369K003</accession>
<dbReference type="Proteomes" id="UP000076154">
    <property type="component" value="Unassembled WGS sequence"/>
</dbReference>
<dbReference type="GO" id="GO:0004722">
    <property type="term" value="F:protein serine/threonine phosphatase activity"/>
    <property type="evidence" value="ECO:0007669"/>
    <property type="project" value="InterPro"/>
</dbReference>
<name>A0A369K003_HYPMA</name>
<dbReference type="PANTHER" id="PTHR13832:SF792">
    <property type="entry name" value="GM14286P"/>
    <property type="match status" value="1"/>
</dbReference>
<dbReference type="PROSITE" id="PS51746">
    <property type="entry name" value="PPM_2"/>
    <property type="match status" value="1"/>
</dbReference>
<dbReference type="InterPro" id="IPR001932">
    <property type="entry name" value="PPM-type_phosphatase-like_dom"/>
</dbReference>
<dbReference type="InterPro" id="IPR015655">
    <property type="entry name" value="PP2C"/>
</dbReference>
<dbReference type="PANTHER" id="PTHR13832">
    <property type="entry name" value="PROTEIN PHOSPHATASE 2C"/>
    <property type="match status" value="1"/>
</dbReference>
<evidence type="ECO:0000313" key="2">
    <source>
        <dbReference type="EMBL" id="RDB25034.1"/>
    </source>
</evidence>